<evidence type="ECO:0000313" key="11">
    <source>
        <dbReference type="Proteomes" id="UP000467240"/>
    </source>
</evidence>
<dbReference type="EMBL" id="WBJZ01000014">
    <property type="protein sequence ID" value="KAB1655648.1"/>
    <property type="molecule type" value="Genomic_DNA"/>
</dbReference>
<dbReference type="SUPFAM" id="SSF63882">
    <property type="entry name" value="MoeA N-terminal region -like"/>
    <property type="match status" value="1"/>
</dbReference>
<feature type="compositionally biased region" description="Basic and acidic residues" evidence="8">
    <location>
        <begin position="259"/>
        <end position="277"/>
    </location>
</feature>
<dbReference type="SUPFAM" id="SSF53218">
    <property type="entry name" value="Molybdenum cofactor biosynthesis proteins"/>
    <property type="match status" value="1"/>
</dbReference>
<dbReference type="GO" id="GO:0006777">
    <property type="term" value="P:Mo-molybdopterin cofactor biosynthetic process"/>
    <property type="evidence" value="ECO:0007669"/>
    <property type="project" value="UniProtKB-UniRule"/>
</dbReference>
<keyword evidence="4 7" id="KW-0500">Molybdenum</keyword>
<name>A0A7J5BQ29_9MICO</name>
<dbReference type="Gene3D" id="2.40.340.10">
    <property type="entry name" value="MoeA, C-terminal, domain IV"/>
    <property type="match status" value="1"/>
</dbReference>
<comment type="similarity">
    <text evidence="3 7">Belongs to the MoeA family.</text>
</comment>
<dbReference type="FunFam" id="2.170.190.11:FF:000001">
    <property type="entry name" value="Molybdopterin molybdenumtransferase"/>
    <property type="match status" value="1"/>
</dbReference>
<evidence type="ECO:0000256" key="4">
    <source>
        <dbReference type="ARBA" id="ARBA00022505"/>
    </source>
</evidence>
<dbReference type="Gene3D" id="3.90.105.10">
    <property type="entry name" value="Molybdopterin biosynthesis moea protein, domain 2"/>
    <property type="match status" value="1"/>
</dbReference>
<feature type="region of interest" description="Disordered" evidence="8">
    <location>
        <begin position="258"/>
        <end position="286"/>
    </location>
</feature>
<comment type="pathway">
    <text evidence="2 7">Cofactor biosynthesis; molybdopterin biosynthesis.</text>
</comment>
<protein>
    <recommendedName>
        <fullName evidence="7">Molybdopterin molybdenumtransferase</fullName>
        <ecNumber evidence="7">2.10.1.1</ecNumber>
    </recommendedName>
</protein>
<comment type="function">
    <text evidence="1 7">Catalyzes the insertion of molybdate into adenylated molybdopterin with the concomitant release of AMP.</text>
</comment>
<dbReference type="PANTHER" id="PTHR10192">
    <property type="entry name" value="MOLYBDOPTERIN BIOSYNTHESIS PROTEIN"/>
    <property type="match status" value="1"/>
</dbReference>
<dbReference type="InterPro" id="IPR036135">
    <property type="entry name" value="MoeA_linker/N_sf"/>
</dbReference>
<dbReference type="SMART" id="SM00852">
    <property type="entry name" value="MoCF_biosynth"/>
    <property type="match status" value="1"/>
</dbReference>
<dbReference type="CDD" id="cd00887">
    <property type="entry name" value="MoeA"/>
    <property type="match status" value="1"/>
</dbReference>
<sequence>MADLVPLETHLAEVLAAATPLPARSVSLDAARGSVLARDVRTAWSLPPDDNSAMDGYAVRRDDVSGAPVRLRVVADVPAGSALDPPIGPGECARIMTGAPVPSDADAIVPLEATDLGTGRTERLDEHVTILTPPNPGAHIRRRGEDAAAGDLVLAAGRVLGPRELSACASAGVARVEVVAPPRVAIVSTGAELVSVEEAAVGGASAHGVGRGRIVDSNGILLAGLVAEAGAEVVVRTRVADDRDAFTALVRELGVLDADPERSRTSGEPERPGRSSDEVTTNAPNRPVDVVVVTGGASVGAFDVARLVLEPAGIGFRGVAMQPGKPQGFGVAPSGVLVFSLPGNPVSVFASFEAFVRPALRRLRGERWPVRRTSEHVAVSGWRCPPGRAQLMPVRFVPGGVEPATDRGSGSHLVARLAAAEALAHVPADTDEVRVGDLVTCWELT</sequence>
<dbReference type="AlphaFoldDB" id="A0A7J5BQ29"/>
<evidence type="ECO:0000313" key="10">
    <source>
        <dbReference type="EMBL" id="KAB1655648.1"/>
    </source>
</evidence>
<organism evidence="10 11">
    <name type="scientific">Pseudoclavibacter chungangensis</name>
    <dbReference type="NCBI Taxonomy" id="587635"/>
    <lineage>
        <taxon>Bacteria</taxon>
        <taxon>Bacillati</taxon>
        <taxon>Actinomycetota</taxon>
        <taxon>Actinomycetes</taxon>
        <taxon>Micrococcales</taxon>
        <taxon>Microbacteriaceae</taxon>
        <taxon>Pseudoclavibacter</taxon>
    </lineage>
</organism>
<evidence type="ECO:0000256" key="6">
    <source>
        <dbReference type="ARBA" id="ARBA00047317"/>
    </source>
</evidence>
<evidence type="ECO:0000256" key="1">
    <source>
        <dbReference type="ARBA" id="ARBA00002901"/>
    </source>
</evidence>
<keyword evidence="7" id="KW-0479">Metal-binding</keyword>
<dbReference type="UniPathway" id="UPA00344"/>
<dbReference type="SUPFAM" id="SSF63867">
    <property type="entry name" value="MoeA C-terminal domain-like"/>
    <property type="match status" value="1"/>
</dbReference>
<proteinExistence type="inferred from homology"/>
<reference evidence="10 11" key="1">
    <citation type="submission" date="2019-09" db="EMBL/GenBank/DDBJ databases">
        <title>Phylogeny of genus Pseudoclavibacter and closely related genus.</title>
        <authorList>
            <person name="Li Y."/>
        </authorList>
    </citation>
    <scope>NUCLEOTIDE SEQUENCE [LARGE SCALE GENOMIC DNA]</scope>
    <source>
        <strain evidence="10 11">DSM 23821</strain>
    </source>
</reference>
<evidence type="ECO:0000259" key="9">
    <source>
        <dbReference type="SMART" id="SM00852"/>
    </source>
</evidence>
<dbReference type="Pfam" id="PF03454">
    <property type="entry name" value="MoeA_C"/>
    <property type="match status" value="1"/>
</dbReference>
<evidence type="ECO:0000256" key="2">
    <source>
        <dbReference type="ARBA" id="ARBA00005046"/>
    </source>
</evidence>
<dbReference type="Pfam" id="PF03453">
    <property type="entry name" value="MoeA_N"/>
    <property type="match status" value="1"/>
</dbReference>
<feature type="domain" description="MoaB/Mog" evidence="9">
    <location>
        <begin position="185"/>
        <end position="362"/>
    </location>
</feature>
<evidence type="ECO:0000256" key="5">
    <source>
        <dbReference type="ARBA" id="ARBA00023150"/>
    </source>
</evidence>
<dbReference type="Pfam" id="PF00994">
    <property type="entry name" value="MoCF_biosynth"/>
    <property type="match status" value="2"/>
</dbReference>
<dbReference type="Gene3D" id="2.170.190.11">
    <property type="entry name" value="Molybdopterin biosynthesis moea protein, domain 3"/>
    <property type="match status" value="1"/>
</dbReference>
<dbReference type="GO" id="GO:0046872">
    <property type="term" value="F:metal ion binding"/>
    <property type="evidence" value="ECO:0007669"/>
    <property type="project" value="UniProtKB-UniRule"/>
</dbReference>
<keyword evidence="7" id="KW-0460">Magnesium</keyword>
<evidence type="ECO:0000256" key="8">
    <source>
        <dbReference type="SAM" id="MobiDB-lite"/>
    </source>
</evidence>
<dbReference type="EC" id="2.10.1.1" evidence="7"/>
<dbReference type="PANTHER" id="PTHR10192:SF5">
    <property type="entry name" value="GEPHYRIN"/>
    <property type="match status" value="1"/>
</dbReference>
<dbReference type="RefSeq" id="WP_158041035.1">
    <property type="nucleotide sequence ID" value="NZ_JACCFV010000001.1"/>
</dbReference>
<keyword evidence="7 10" id="KW-0808">Transferase</keyword>
<dbReference type="InterPro" id="IPR036425">
    <property type="entry name" value="MoaB/Mog-like_dom_sf"/>
</dbReference>
<dbReference type="InterPro" id="IPR005110">
    <property type="entry name" value="MoeA_linker/N"/>
</dbReference>
<dbReference type="GO" id="GO:0061599">
    <property type="term" value="F:molybdopterin molybdotransferase activity"/>
    <property type="evidence" value="ECO:0007669"/>
    <property type="project" value="UniProtKB-UniRule"/>
</dbReference>
<keyword evidence="5 7" id="KW-0501">Molybdenum cofactor biosynthesis</keyword>
<dbReference type="InterPro" id="IPR038987">
    <property type="entry name" value="MoeA-like"/>
</dbReference>
<accession>A0A7J5BQ29</accession>
<dbReference type="InterPro" id="IPR036688">
    <property type="entry name" value="MoeA_C_domain_IV_sf"/>
</dbReference>
<dbReference type="InterPro" id="IPR005111">
    <property type="entry name" value="MoeA_C_domain_IV"/>
</dbReference>
<comment type="caution">
    <text evidence="10">The sequence shown here is derived from an EMBL/GenBank/DDBJ whole genome shotgun (WGS) entry which is preliminary data.</text>
</comment>
<dbReference type="GO" id="GO:0005829">
    <property type="term" value="C:cytosol"/>
    <property type="evidence" value="ECO:0007669"/>
    <property type="project" value="TreeGrafter"/>
</dbReference>
<dbReference type="OrthoDB" id="9804758at2"/>
<dbReference type="InterPro" id="IPR001453">
    <property type="entry name" value="MoaB/Mog_dom"/>
</dbReference>
<keyword evidence="11" id="KW-1185">Reference proteome</keyword>
<evidence type="ECO:0000256" key="3">
    <source>
        <dbReference type="ARBA" id="ARBA00010763"/>
    </source>
</evidence>
<comment type="catalytic activity">
    <reaction evidence="6">
        <text>adenylyl-molybdopterin + molybdate = Mo-molybdopterin + AMP + H(+)</text>
        <dbReference type="Rhea" id="RHEA:35047"/>
        <dbReference type="ChEBI" id="CHEBI:15378"/>
        <dbReference type="ChEBI" id="CHEBI:36264"/>
        <dbReference type="ChEBI" id="CHEBI:62727"/>
        <dbReference type="ChEBI" id="CHEBI:71302"/>
        <dbReference type="ChEBI" id="CHEBI:456215"/>
        <dbReference type="EC" id="2.10.1.1"/>
    </reaction>
</comment>
<gene>
    <name evidence="10" type="ORF">F8O01_11625</name>
</gene>
<evidence type="ECO:0000256" key="7">
    <source>
        <dbReference type="RuleBase" id="RU365090"/>
    </source>
</evidence>
<dbReference type="Proteomes" id="UP000467240">
    <property type="component" value="Unassembled WGS sequence"/>
</dbReference>
<comment type="cofactor">
    <cofactor evidence="7">
        <name>Mg(2+)</name>
        <dbReference type="ChEBI" id="CHEBI:18420"/>
    </cofactor>
</comment>
<dbReference type="Gene3D" id="3.40.980.10">
    <property type="entry name" value="MoaB/Mog-like domain"/>
    <property type="match status" value="2"/>
</dbReference>